<keyword evidence="1" id="KW-0677">Repeat</keyword>
<dbReference type="STRING" id="64969.SAMN02745127_01758"/>
<dbReference type="InterPro" id="IPR051685">
    <property type="entry name" value="Ycf3/AcsC/BcsC/TPR_MFPF"/>
</dbReference>
<dbReference type="Pfam" id="PF13431">
    <property type="entry name" value="TPR_17"/>
    <property type="match status" value="1"/>
</dbReference>
<feature type="domain" description="TIR" evidence="4">
    <location>
        <begin position="1"/>
        <end position="116"/>
    </location>
</feature>
<dbReference type="Pfam" id="PF13181">
    <property type="entry name" value="TPR_8"/>
    <property type="match status" value="2"/>
</dbReference>
<evidence type="ECO:0000313" key="6">
    <source>
        <dbReference type="Proteomes" id="UP000191418"/>
    </source>
</evidence>
<dbReference type="AlphaFoldDB" id="A0A1T4Q485"/>
<feature type="repeat" description="TPR" evidence="3">
    <location>
        <begin position="202"/>
        <end position="235"/>
    </location>
</feature>
<dbReference type="EMBL" id="MTSM01000009">
    <property type="protein sequence ID" value="OPX55513.1"/>
    <property type="molecule type" value="Genomic_DNA"/>
</dbReference>
<reference evidence="5 6" key="1">
    <citation type="submission" date="2017-01" db="EMBL/GenBank/DDBJ databases">
        <title>Genome Sequencing of a Marine Spirillum, Oceanospirillum multiglobuliferum ATCC 33336, from Japan.</title>
        <authorList>
            <person name="Carney J.G."/>
            <person name="Trachtenberg A.M."/>
            <person name="Rheaume B.A."/>
            <person name="Linnane J.D."/>
            <person name="Pitts N.L."/>
            <person name="Mykles D.L."/>
            <person name="Maclea K.S."/>
        </authorList>
    </citation>
    <scope>NUCLEOTIDE SEQUENCE [LARGE SCALE GENOMIC DNA]</scope>
    <source>
        <strain evidence="5 6">ATCC 33336</strain>
    </source>
</reference>
<dbReference type="SMART" id="SM00028">
    <property type="entry name" value="TPR"/>
    <property type="match status" value="5"/>
</dbReference>
<dbReference type="Proteomes" id="UP000191418">
    <property type="component" value="Unassembled WGS sequence"/>
</dbReference>
<dbReference type="InterPro" id="IPR011990">
    <property type="entry name" value="TPR-like_helical_dom_sf"/>
</dbReference>
<dbReference type="SUPFAM" id="SSF103642">
    <property type="entry name" value="Sec-C motif"/>
    <property type="match status" value="1"/>
</dbReference>
<dbReference type="Gene3D" id="3.40.50.10140">
    <property type="entry name" value="Toll/interleukin-1 receptor homology (TIR) domain"/>
    <property type="match status" value="1"/>
</dbReference>
<dbReference type="Pfam" id="PF02810">
    <property type="entry name" value="SEC-C"/>
    <property type="match status" value="1"/>
</dbReference>
<dbReference type="InterPro" id="IPR019734">
    <property type="entry name" value="TPR_rpt"/>
</dbReference>
<dbReference type="SUPFAM" id="SSF52200">
    <property type="entry name" value="Toll/Interleukin receptor TIR domain"/>
    <property type="match status" value="1"/>
</dbReference>
<dbReference type="SUPFAM" id="SSF48452">
    <property type="entry name" value="TPR-like"/>
    <property type="match status" value="1"/>
</dbReference>
<accession>A0A1T4Q485</accession>
<sequence>MKIADQIEEDLSRLQLNLRRDVRDLAYKNSISDFMESIRESDFAILLISDSYLRSKNCMKEVLHLLKDRNYEDKILPVIVKGIGIYSTADRIAYTRHWLKEQENLKKVINTLPATSVVSEISELKVVESITSQINDFLAYISDKKNLTFEELKAESYSSILDCLGGVNITHLVKLLNISFIGDVDEKEIELDQWFEDYEPTSDAYSIRASIASERGNIKKAEFNFNKALEINENNAYALNNYGYLLYRLDIEHEKAKELFQRAIAVMPNLTEARLNLGVLLTRNFDDYEQAKEQYETIISYNPAEPKAYANLVNYYKARGKNNKQNKLKIVELYKKAIELNPDYLEAHLALGSYLSEFLGEHDKAITHYDEMLRIDPKSSELVTTLKQRVDTIRNPEVSPKQSRNDLCNCGSGQKYKKCHGA</sequence>
<dbReference type="PROSITE" id="PS50104">
    <property type="entry name" value="TIR"/>
    <property type="match status" value="1"/>
</dbReference>
<evidence type="ECO:0000313" key="5">
    <source>
        <dbReference type="EMBL" id="OPX55513.1"/>
    </source>
</evidence>
<dbReference type="OrthoDB" id="255821at2"/>
<evidence type="ECO:0000256" key="1">
    <source>
        <dbReference type="ARBA" id="ARBA00022737"/>
    </source>
</evidence>
<dbReference type="GO" id="GO:0007165">
    <property type="term" value="P:signal transduction"/>
    <property type="evidence" value="ECO:0007669"/>
    <property type="project" value="InterPro"/>
</dbReference>
<dbReference type="InterPro" id="IPR035897">
    <property type="entry name" value="Toll_tir_struct_dom_sf"/>
</dbReference>
<dbReference type="InterPro" id="IPR000157">
    <property type="entry name" value="TIR_dom"/>
</dbReference>
<keyword evidence="6" id="KW-1185">Reference proteome</keyword>
<dbReference type="InterPro" id="IPR004027">
    <property type="entry name" value="SEC_C_motif"/>
</dbReference>
<evidence type="ECO:0000256" key="3">
    <source>
        <dbReference type="PROSITE-ProRule" id="PRU00339"/>
    </source>
</evidence>
<dbReference type="Gene3D" id="1.25.40.10">
    <property type="entry name" value="Tetratricopeptide repeat domain"/>
    <property type="match status" value="2"/>
</dbReference>
<name>A0A1T4Q485_9GAMM</name>
<dbReference type="PANTHER" id="PTHR44943">
    <property type="entry name" value="CELLULOSE SYNTHASE OPERON PROTEIN C"/>
    <property type="match status" value="1"/>
</dbReference>
<dbReference type="PROSITE" id="PS50005">
    <property type="entry name" value="TPR"/>
    <property type="match status" value="1"/>
</dbReference>
<proteinExistence type="predicted"/>
<keyword evidence="2 3" id="KW-0802">TPR repeat</keyword>
<protein>
    <recommendedName>
        <fullName evidence="4">TIR domain-containing protein</fullName>
    </recommendedName>
</protein>
<evidence type="ECO:0000256" key="2">
    <source>
        <dbReference type="ARBA" id="ARBA00022803"/>
    </source>
</evidence>
<comment type="caution">
    <text evidence="5">The sequence shown here is derived from an EMBL/GenBank/DDBJ whole genome shotgun (WGS) entry which is preliminary data.</text>
</comment>
<dbReference type="PANTHER" id="PTHR44943:SF8">
    <property type="entry name" value="TPR REPEAT-CONTAINING PROTEIN MJ0263"/>
    <property type="match status" value="1"/>
</dbReference>
<gene>
    <name evidence="5" type="ORF">BTE48_09010</name>
</gene>
<organism evidence="5 6">
    <name type="scientific">Oceanospirillum multiglobuliferum</name>
    <dbReference type="NCBI Taxonomy" id="64969"/>
    <lineage>
        <taxon>Bacteria</taxon>
        <taxon>Pseudomonadati</taxon>
        <taxon>Pseudomonadota</taxon>
        <taxon>Gammaproteobacteria</taxon>
        <taxon>Oceanospirillales</taxon>
        <taxon>Oceanospirillaceae</taxon>
        <taxon>Oceanospirillum</taxon>
    </lineage>
</organism>
<evidence type="ECO:0000259" key="4">
    <source>
        <dbReference type="PROSITE" id="PS50104"/>
    </source>
</evidence>
<dbReference type="Pfam" id="PF13676">
    <property type="entry name" value="TIR_2"/>
    <property type="match status" value="1"/>
</dbReference>